<organism evidence="16 17">
    <name type="scientific">Aquirufa rosea</name>
    <dbReference type="NCBI Taxonomy" id="2509241"/>
    <lineage>
        <taxon>Bacteria</taxon>
        <taxon>Pseudomonadati</taxon>
        <taxon>Bacteroidota</taxon>
        <taxon>Cytophagia</taxon>
        <taxon>Cytophagales</taxon>
        <taxon>Flectobacillaceae</taxon>
        <taxon>Aquirufa</taxon>
    </lineage>
</organism>
<sequence>MKALFLAVISMLSLASYAQIGTYKILNASTQEPIIGASCLRDNRLIALSNERGEFISQRFQSQEEYVFSALGYKSLRLKGDAIPSIIQMEEASLDLAAVIVTASRQAALRTETPIAIHKIPANLLQDTKAIQLTELLNKVPGVVMLNYNNEQHAMGIRQPFGTSAYFLYMEDGLPLRPLGVFNHNALIESNLQGINSIEVIKGPASSLYGPEAVGGAVNLISKVAPGIPTATIGFQGDEWGYLRTQFTAGGQLTKKWSIMTGGYIAKQKNSWASNSDFDKSSIQVRLDFQLSTKSKLWASWAYNDYFSQTGGNIDSIGYYSRSYKSPADFTYRSSYSSRSRITLEHQGDDQSISSLTAFYRDNALGQNPAYSIAWTAPSTTASGQVNSNNFTSWGLMGQHSRKFTFLDAKLVMGFLLDRSPNTYWAYKLNLSATLRPDKKSVEKYEIAQALPNNFLSNYQAIIWNKAVYAQWDLNPTERWRISLGGRYDDMSFDYTNFIDQSIIGSKSYAQFSPKIGMTYEASSSLGFYANYSKGFSPPALSAVFRTRPVAQATATGEKFYLSIDPAVFHNVETGGWASLFQTKLFLDYSIYRLSGQNELLGIRQPDNSTDYQSAGKTLHEGIEYAISYRPDNQWNFRLGATNARHIFVDFVLSQKASDAIRNVNQKEMPQAPHFIANAEITYKPNWLKGARVSLEWQRISTWYQNQVNTVVYADPGFAGLPGVSVLNLRWGYQWKAYQIFMNVMNLSNELYANSASRGNNVNDKSTYTPAAPRTINMGLQVDIFQLFKSK</sequence>
<dbReference type="PROSITE" id="PS52016">
    <property type="entry name" value="TONB_DEPENDENT_REC_3"/>
    <property type="match status" value="1"/>
</dbReference>
<feature type="domain" description="TonB-dependent receptor plug" evidence="15">
    <location>
        <begin position="112"/>
        <end position="217"/>
    </location>
</feature>
<evidence type="ECO:0000256" key="2">
    <source>
        <dbReference type="ARBA" id="ARBA00022448"/>
    </source>
</evidence>
<evidence type="ECO:0000256" key="1">
    <source>
        <dbReference type="ARBA" id="ARBA00004571"/>
    </source>
</evidence>
<feature type="domain" description="TonB-dependent receptor-like beta-barrel" evidence="14">
    <location>
        <begin position="293"/>
        <end position="747"/>
    </location>
</feature>
<evidence type="ECO:0000256" key="12">
    <source>
        <dbReference type="RuleBase" id="RU003357"/>
    </source>
</evidence>
<keyword evidence="9 11" id="KW-0472">Membrane</keyword>
<dbReference type="PANTHER" id="PTHR32552:SF81">
    <property type="entry name" value="TONB-DEPENDENT OUTER MEMBRANE RECEPTOR"/>
    <property type="match status" value="1"/>
</dbReference>
<evidence type="ECO:0000313" key="16">
    <source>
        <dbReference type="EMBL" id="RXK52588.1"/>
    </source>
</evidence>
<feature type="chain" id="PRO_5020677605" evidence="13">
    <location>
        <begin position="19"/>
        <end position="791"/>
    </location>
</feature>
<dbReference type="Pfam" id="PF00593">
    <property type="entry name" value="TonB_dep_Rec_b-barrel"/>
    <property type="match status" value="1"/>
</dbReference>
<dbReference type="GO" id="GO:0006826">
    <property type="term" value="P:iron ion transport"/>
    <property type="evidence" value="ECO:0007669"/>
    <property type="project" value="UniProtKB-KW"/>
</dbReference>
<keyword evidence="5 11" id="KW-0812">Transmembrane</keyword>
<accession>A0A4Q1C312</accession>
<evidence type="ECO:0000256" key="13">
    <source>
        <dbReference type="SAM" id="SignalP"/>
    </source>
</evidence>
<evidence type="ECO:0000256" key="6">
    <source>
        <dbReference type="ARBA" id="ARBA00023004"/>
    </source>
</evidence>
<evidence type="ECO:0000259" key="15">
    <source>
        <dbReference type="Pfam" id="PF07715"/>
    </source>
</evidence>
<proteinExistence type="inferred from homology"/>
<comment type="similarity">
    <text evidence="11 12">Belongs to the TonB-dependent receptor family.</text>
</comment>
<evidence type="ECO:0000256" key="3">
    <source>
        <dbReference type="ARBA" id="ARBA00022452"/>
    </source>
</evidence>
<keyword evidence="8 12" id="KW-0798">TonB box</keyword>
<dbReference type="Pfam" id="PF07715">
    <property type="entry name" value="Plug"/>
    <property type="match status" value="1"/>
</dbReference>
<evidence type="ECO:0000256" key="10">
    <source>
        <dbReference type="ARBA" id="ARBA00023237"/>
    </source>
</evidence>
<gene>
    <name evidence="16" type="ORF">ESB04_02755</name>
</gene>
<dbReference type="InterPro" id="IPR000531">
    <property type="entry name" value="Beta-barrel_TonB"/>
</dbReference>
<dbReference type="PANTHER" id="PTHR32552">
    <property type="entry name" value="FERRICHROME IRON RECEPTOR-RELATED"/>
    <property type="match status" value="1"/>
</dbReference>
<evidence type="ECO:0000256" key="9">
    <source>
        <dbReference type="ARBA" id="ARBA00023136"/>
    </source>
</evidence>
<keyword evidence="7" id="KW-0406">Ion transport</keyword>
<keyword evidence="4" id="KW-0410">Iron transport</keyword>
<dbReference type="Gene3D" id="2.40.170.20">
    <property type="entry name" value="TonB-dependent receptor, beta-barrel domain"/>
    <property type="match status" value="1"/>
</dbReference>
<evidence type="ECO:0000313" key="17">
    <source>
        <dbReference type="Proteomes" id="UP000289455"/>
    </source>
</evidence>
<evidence type="ECO:0000256" key="8">
    <source>
        <dbReference type="ARBA" id="ARBA00023077"/>
    </source>
</evidence>
<dbReference type="Gene3D" id="2.170.130.10">
    <property type="entry name" value="TonB-dependent receptor, plug domain"/>
    <property type="match status" value="1"/>
</dbReference>
<evidence type="ECO:0000256" key="7">
    <source>
        <dbReference type="ARBA" id="ARBA00023065"/>
    </source>
</evidence>
<reference evidence="16 17" key="1">
    <citation type="submission" date="2019-01" db="EMBL/GenBank/DDBJ databases">
        <title>Cytophagaceae bacterium strain CAR-16.</title>
        <authorList>
            <person name="Chen W.-M."/>
        </authorList>
    </citation>
    <scope>NUCLEOTIDE SEQUENCE [LARGE SCALE GENOMIC DNA]</scope>
    <source>
        <strain evidence="16 17">CAR-16</strain>
    </source>
</reference>
<keyword evidence="3 11" id="KW-1134">Transmembrane beta strand</keyword>
<keyword evidence="16" id="KW-0675">Receptor</keyword>
<keyword evidence="17" id="KW-1185">Reference proteome</keyword>
<keyword evidence="6" id="KW-0408">Iron</keyword>
<dbReference type="InterPro" id="IPR037066">
    <property type="entry name" value="Plug_dom_sf"/>
</dbReference>
<comment type="caution">
    <text evidence="16">The sequence shown here is derived from an EMBL/GenBank/DDBJ whole genome shotgun (WGS) entry which is preliminary data.</text>
</comment>
<evidence type="ECO:0000256" key="11">
    <source>
        <dbReference type="PROSITE-ProRule" id="PRU01360"/>
    </source>
</evidence>
<dbReference type="RefSeq" id="WP_129026014.1">
    <property type="nucleotide sequence ID" value="NZ_SDHY01000001.1"/>
</dbReference>
<comment type="subcellular location">
    <subcellularLocation>
        <location evidence="1 11">Cell outer membrane</location>
        <topology evidence="1 11">Multi-pass membrane protein</topology>
    </subcellularLocation>
</comment>
<protein>
    <submittedName>
        <fullName evidence="16">TonB-dependent receptor</fullName>
    </submittedName>
</protein>
<dbReference type="InterPro" id="IPR036942">
    <property type="entry name" value="Beta-barrel_TonB_sf"/>
</dbReference>
<dbReference type="GO" id="GO:0009279">
    <property type="term" value="C:cell outer membrane"/>
    <property type="evidence" value="ECO:0007669"/>
    <property type="project" value="UniProtKB-SubCell"/>
</dbReference>
<evidence type="ECO:0000259" key="14">
    <source>
        <dbReference type="Pfam" id="PF00593"/>
    </source>
</evidence>
<keyword evidence="2 11" id="KW-0813">Transport</keyword>
<dbReference type="Proteomes" id="UP000289455">
    <property type="component" value="Unassembled WGS sequence"/>
</dbReference>
<feature type="signal peptide" evidence="13">
    <location>
        <begin position="1"/>
        <end position="18"/>
    </location>
</feature>
<dbReference type="OrthoDB" id="9782587at2"/>
<name>A0A4Q1C312_9BACT</name>
<dbReference type="InterPro" id="IPR039426">
    <property type="entry name" value="TonB-dep_rcpt-like"/>
</dbReference>
<keyword evidence="13" id="KW-0732">Signal</keyword>
<evidence type="ECO:0000256" key="5">
    <source>
        <dbReference type="ARBA" id="ARBA00022692"/>
    </source>
</evidence>
<keyword evidence="10 11" id="KW-0998">Cell outer membrane</keyword>
<evidence type="ECO:0000256" key="4">
    <source>
        <dbReference type="ARBA" id="ARBA00022496"/>
    </source>
</evidence>
<dbReference type="InterPro" id="IPR012910">
    <property type="entry name" value="Plug_dom"/>
</dbReference>
<dbReference type="SUPFAM" id="SSF56935">
    <property type="entry name" value="Porins"/>
    <property type="match status" value="1"/>
</dbReference>
<dbReference type="EMBL" id="SDHY01000001">
    <property type="protein sequence ID" value="RXK52588.1"/>
    <property type="molecule type" value="Genomic_DNA"/>
</dbReference>
<dbReference type="AlphaFoldDB" id="A0A4Q1C312"/>